<evidence type="ECO:0000313" key="4">
    <source>
        <dbReference type="EMBL" id="EAG4461773.1"/>
    </source>
</evidence>
<reference evidence="10" key="2">
    <citation type="journal article" date="2018" name="Genome Biol.">
        <title>SKESA: strategic k-mer extension for scrupulous assemblies.</title>
        <authorList>
            <person name="Souvorov A."/>
            <person name="Agarwala R."/>
            <person name="Lipman D.J."/>
        </authorList>
    </citation>
    <scope>NUCLEOTIDE SEQUENCE [LARGE SCALE GENOMIC DNA]</scope>
    <source>
        <strain evidence="10">09CEB371LM</strain>
    </source>
</reference>
<dbReference type="InterPro" id="IPR052353">
    <property type="entry name" value="Benzoxazolinone_Detox_Enz"/>
</dbReference>
<reference evidence="12 13" key="1">
    <citation type="journal article" date="2018" name="BMC Genomics">
        <title>Genes significantly associated with lineage II food isolates of Listeria monocytogenes.</title>
        <authorList>
            <person name="Pirone-Davies C."/>
            <person name="Chen Y."/>
            <person name="Pightling A."/>
            <person name="Ryan G."/>
            <person name="Wang Y."/>
            <person name="Yao K."/>
            <person name="Hoffmann M."/>
            <person name="Allard M.W."/>
        </authorList>
    </citation>
    <scope>NUCLEOTIDE SEQUENCE [LARGE SCALE GENOMIC DNA]</scope>
    <source>
        <strain evidence="12 13">PNUSAL000550</strain>
    </source>
</reference>
<evidence type="ECO:0000313" key="3">
    <source>
        <dbReference type="EMBL" id="EAC7479753.1"/>
    </source>
</evidence>
<dbReference type="OMA" id="QPRQPCW"/>
<dbReference type="PANTHER" id="PTHR30212">
    <property type="entry name" value="PROTEIN YIIM"/>
    <property type="match status" value="1"/>
</dbReference>
<dbReference type="Proteomes" id="UP000522199">
    <property type="component" value="Unassembled WGS sequence"/>
</dbReference>
<dbReference type="EMBL" id="AABBZO010000005">
    <property type="protein sequence ID" value="EAG4461773.1"/>
    <property type="molecule type" value="Genomic_DNA"/>
</dbReference>
<dbReference type="Proteomes" id="UP000368512">
    <property type="component" value="Unassembled WGS sequence"/>
</dbReference>
<dbReference type="EMBL" id="AAAIXK010000003">
    <property type="protein sequence ID" value="EAC5550190.1"/>
    <property type="molecule type" value="Genomic_DNA"/>
</dbReference>
<comment type="caution">
    <text evidence="10">The sequence shown here is derived from an EMBL/GenBank/DDBJ whole genome shotgun (WGS) entry which is preliminary data.</text>
</comment>
<evidence type="ECO:0000313" key="21">
    <source>
        <dbReference type="Proteomes" id="UP000544530"/>
    </source>
</evidence>
<evidence type="ECO:0000313" key="11">
    <source>
        <dbReference type="EMBL" id="NYA02681.1"/>
    </source>
</evidence>
<dbReference type="EMBL" id="QXLS01000004">
    <property type="protein sequence ID" value="RKA07753.1"/>
    <property type="molecule type" value="Genomic_DNA"/>
</dbReference>
<evidence type="ECO:0000313" key="19">
    <source>
        <dbReference type="Proteomes" id="UP000527632"/>
    </source>
</evidence>
<evidence type="ECO:0000313" key="2">
    <source>
        <dbReference type="EMBL" id="EAC5550190.1"/>
    </source>
</evidence>
<evidence type="ECO:0000313" key="9">
    <source>
        <dbReference type="EMBL" id="EDO0986252.1"/>
    </source>
</evidence>
<dbReference type="Pfam" id="PF03473">
    <property type="entry name" value="MOSC"/>
    <property type="match status" value="1"/>
</dbReference>
<dbReference type="Proteomes" id="UP000840039">
    <property type="component" value="Unassembled WGS sequence"/>
</dbReference>
<dbReference type="PANTHER" id="PTHR30212:SF2">
    <property type="entry name" value="PROTEIN YIIM"/>
    <property type="match status" value="1"/>
</dbReference>
<gene>
    <name evidence="5" type="ORF">AB917_12315</name>
    <name evidence="2" type="ORF">ARY78_07095</name>
    <name evidence="4" type="ORF">CA369_05690</name>
    <name evidence="6" type="ORF">CW845_01335</name>
    <name evidence="3" type="ORF">DQ70_03535</name>
    <name evidence="12" type="ORF">DYZ80_02128</name>
    <name evidence="7" type="ORF">E5F58_06845</name>
    <name evidence="8" type="ORF">F6515_02125</name>
    <name evidence="9" type="ORF">FV747_09635</name>
    <name evidence="10" type="ORF">GHH22_01440</name>
    <name evidence="11" type="ORF">HZJ64_12620</name>
</gene>
<reference evidence="8 17" key="6">
    <citation type="submission" date="2019-09" db="EMBL/GenBank/DDBJ databases">
        <authorList>
            <consortium name="PulseNet: The National Subtyping Network for Foodborne Disease Surveillance"/>
            <person name="Tarr C.L."/>
            <person name="Trees E."/>
            <person name="Katz L.S."/>
            <person name="Carleton-Romer H.A."/>
            <person name="Stroika S."/>
            <person name="Kucerova Z."/>
            <person name="Roache K.F."/>
            <person name="Sabol A.L."/>
            <person name="Besser J."/>
            <person name="Gerner-Smidt P."/>
        </authorList>
    </citation>
    <scope>NUCLEOTIDE SEQUENCE [LARGE SCALE GENOMIC DNA]</scope>
    <source>
        <strain evidence="8 17">PNUSAL005692</strain>
    </source>
</reference>
<dbReference type="EMBL" id="AABGUK010000002">
    <property type="protein sequence ID" value="EAH4241725.1"/>
    <property type="molecule type" value="Genomic_DNA"/>
</dbReference>
<dbReference type="AlphaFoldDB" id="A0A0B8R9G5"/>
<accession>A0A0B8R9G5</accession>
<dbReference type="EMBL" id="DAAEEB010000001">
    <property type="protein sequence ID" value="HAA8051823.1"/>
    <property type="molecule type" value="Genomic_DNA"/>
</dbReference>
<evidence type="ECO:0000313" key="10">
    <source>
        <dbReference type="EMBL" id="HAA8051823.1"/>
    </source>
</evidence>
<dbReference type="EMBL" id="AAAJWF010000002">
    <property type="protein sequence ID" value="EAC7479753.1"/>
    <property type="molecule type" value="Genomic_DNA"/>
</dbReference>
<dbReference type="EMBL" id="AANEHK010000008">
    <property type="protein sequence ID" value="EDO0986252.1"/>
    <property type="molecule type" value="Genomic_DNA"/>
</dbReference>
<evidence type="ECO:0000313" key="8">
    <source>
        <dbReference type="EMBL" id="ECY9781784.1"/>
    </source>
</evidence>
<dbReference type="Proteomes" id="UP000365297">
    <property type="component" value="Unassembled WGS sequence"/>
</dbReference>
<dbReference type="InterPro" id="IPR011037">
    <property type="entry name" value="Pyrv_Knase-like_insert_dom_sf"/>
</dbReference>
<dbReference type="EMBL" id="AABEKY010000001">
    <property type="protein sequence ID" value="EAG9386138.1"/>
    <property type="molecule type" value="Genomic_DNA"/>
</dbReference>
<dbReference type="Proteomes" id="UP000467536">
    <property type="component" value="Unassembled WGS sequence"/>
</dbReference>
<reference evidence="9 16" key="5">
    <citation type="submission" date="2019-08" db="EMBL/GenBank/DDBJ databases">
        <authorList>
            <person name="Ashton P.M."/>
            <person name="Dallman T."/>
            <person name="Nair S."/>
            <person name="De Pinna E."/>
            <person name="Peters T."/>
            <person name="Grant K."/>
        </authorList>
    </citation>
    <scope>NUCLEOTIDE SEQUENCE [LARGE SCALE GENOMIC DNA]</scope>
    <source>
        <strain evidence="9 16">788324</strain>
    </source>
</reference>
<dbReference type="EMBL" id="AABDGJ010000010">
    <property type="protein sequence ID" value="EAG6991371.1"/>
    <property type="molecule type" value="Genomic_DNA"/>
</dbReference>
<dbReference type="SUPFAM" id="SSF50800">
    <property type="entry name" value="PK beta-barrel domain-like"/>
    <property type="match status" value="1"/>
</dbReference>
<evidence type="ECO:0000313" key="17">
    <source>
        <dbReference type="Proteomes" id="UP000489121"/>
    </source>
</evidence>
<dbReference type="Proteomes" id="UP000544530">
    <property type="component" value="Unassembled WGS sequence"/>
</dbReference>
<evidence type="ECO:0000313" key="18">
    <source>
        <dbReference type="Proteomes" id="UP000522199"/>
    </source>
</evidence>
<proteinExistence type="predicted"/>
<reference evidence="11 21" key="8">
    <citation type="submission" date="2020-06" db="EMBL/GenBank/DDBJ databases">
        <title>Two Listeria outbreaks in Switzerland in 2018 and 2020.</title>
        <authorList>
            <person name="Stevens M.J.A."/>
            <person name="Bloemberg G."/>
            <person name="Nusch-Inderbinnen M."/>
            <person name="Stephan R."/>
        </authorList>
    </citation>
    <scope>NUCLEOTIDE SEQUENCE [LARGE SCALE GENOMIC DNA]</scope>
    <source>
        <strain evidence="11 21">N18-0707</strain>
    </source>
</reference>
<dbReference type="GO" id="GO:0030170">
    <property type="term" value="F:pyridoxal phosphate binding"/>
    <property type="evidence" value="ECO:0007669"/>
    <property type="project" value="InterPro"/>
</dbReference>
<reference evidence="18 22" key="4">
    <citation type="submission" date="2019-04" db="EMBL/GenBank/DDBJ databases">
        <authorList>
            <consortium name="GenomeTrakr network: Whole genome sequencing for foodborne pathogen traceback"/>
        </authorList>
    </citation>
    <scope>NUCLEOTIDE SEQUENCE [LARGE SCALE GENOMIC DNA]</scope>
    <source>
        <strain evidence="5 22">CFSAN004300</strain>
        <strain evidence="6 18">CFSAN072474</strain>
    </source>
</reference>
<evidence type="ECO:0000313" key="6">
    <source>
        <dbReference type="EMBL" id="EAG9386138.1"/>
    </source>
</evidence>
<dbReference type="EMBL" id="JACAVN010000009">
    <property type="protein sequence ID" value="NYA02681.1"/>
    <property type="molecule type" value="Genomic_DNA"/>
</dbReference>
<dbReference type="Proteomes" id="UP000272537">
    <property type="component" value="Unassembled WGS sequence"/>
</dbReference>
<dbReference type="Proteomes" id="UP000489121">
    <property type="component" value="Unassembled WGS sequence"/>
</dbReference>
<dbReference type="GO" id="GO:0003824">
    <property type="term" value="F:catalytic activity"/>
    <property type="evidence" value="ECO:0007669"/>
    <property type="project" value="InterPro"/>
</dbReference>
<dbReference type="RefSeq" id="WP_003726497.1">
    <property type="nucleotide sequence ID" value="NC_021825.2"/>
</dbReference>
<evidence type="ECO:0000313" key="20">
    <source>
        <dbReference type="Proteomes" id="UP000528151"/>
    </source>
</evidence>
<evidence type="ECO:0000313" key="15">
    <source>
        <dbReference type="Proteomes" id="UP000368512"/>
    </source>
</evidence>
<evidence type="ECO:0000259" key="1">
    <source>
        <dbReference type="PROSITE" id="PS51340"/>
    </source>
</evidence>
<protein>
    <submittedName>
        <fullName evidence="10">MOSC domain-containing protein</fullName>
    </submittedName>
</protein>
<dbReference type="KEGG" id="lmv:Y193_05230"/>
<organism evidence="10">
    <name type="scientific">Listeria monocytogenes</name>
    <dbReference type="NCBI Taxonomy" id="1639"/>
    <lineage>
        <taxon>Bacteria</taxon>
        <taxon>Bacillati</taxon>
        <taxon>Bacillota</taxon>
        <taxon>Bacilli</taxon>
        <taxon>Bacillales</taxon>
        <taxon>Listeriaceae</taxon>
        <taxon>Listeria</taxon>
    </lineage>
</organism>
<evidence type="ECO:0000313" key="5">
    <source>
        <dbReference type="EMBL" id="EAG6991371.1"/>
    </source>
</evidence>
<evidence type="ECO:0000313" key="7">
    <source>
        <dbReference type="EMBL" id="EAH4241725.1"/>
    </source>
</evidence>
<dbReference type="GO" id="GO:0030151">
    <property type="term" value="F:molybdenum ion binding"/>
    <property type="evidence" value="ECO:0007669"/>
    <property type="project" value="InterPro"/>
</dbReference>
<sequence>MERKIMHLAVGKPKELNLSNNKRMMTGIEKKLVQSASLTTTGFENDAPHNLKYHGGPDRTVCIYPYEHYAKWAAMFGEELQVTAFGENLITTNMLESSVQIGDKFQIGETVIQITEARNPCSTIEKFNGIPNLYKAIHKTGLTGYLCRTITPGIIHATDEIKQIHQESHGVTVAFCHDKVLHKNGTKEDLERILAVEALSERYRNQVEKQIKK</sequence>
<dbReference type="KEGG" id="lmok:CQ02_10675"/>
<dbReference type="Proteomes" id="UP000528151">
    <property type="component" value="Unassembled WGS sequence"/>
</dbReference>
<dbReference type="Proteomes" id="UP000527632">
    <property type="component" value="Unassembled WGS sequence"/>
</dbReference>
<reference evidence="14 15" key="3">
    <citation type="submission" date="2018-06" db="EMBL/GenBank/DDBJ databases">
        <authorList>
            <consortium name="GenomeTrakr: Next Generation Sequencing Network for Food Pathogen Tracability"/>
        </authorList>
    </citation>
    <scope>NUCLEOTIDE SEQUENCE [LARGE SCALE GENOMIC DNA]</scope>
    <source>
        <strain evidence="3 15">CFSAN008042</strain>
        <strain evidence="4 20">CFSAN063727</strain>
        <strain evidence="2 14">FDA00007096</strain>
        <strain evidence="7 19">LS1344</strain>
    </source>
</reference>
<dbReference type="EMBL" id="AALGDA010000004">
    <property type="protein sequence ID" value="ECY9781784.1"/>
    <property type="molecule type" value="Genomic_DNA"/>
</dbReference>
<evidence type="ECO:0000313" key="16">
    <source>
        <dbReference type="Proteomes" id="UP000467536"/>
    </source>
</evidence>
<feature type="domain" description="MOSC" evidence="1">
    <location>
        <begin position="30"/>
        <end position="164"/>
    </location>
</feature>
<dbReference type="InterPro" id="IPR005302">
    <property type="entry name" value="MoCF_Sase_C"/>
</dbReference>
<dbReference type="Proteomes" id="UP000548278">
    <property type="component" value="Unassembled WGS sequence"/>
</dbReference>
<evidence type="ECO:0000313" key="12">
    <source>
        <dbReference type="EMBL" id="RKA07753.1"/>
    </source>
</evidence>
<evidence type="ECO:0000313" key="14">
    <source>
        <dbReference type="Proteomes" id="UP000365297"/>
    </source>
</evidence>
<name>A0A0B8R9G5_LISMN</name>
<dbReference type="Gene3D" id="2.40.33.20">
    <property type="entry name" value="PK beta-barrel domain-like"/>
    <property type="match status" value="1"/>
</dbReference>
<evidence type="ECO:0000313" key="13">
    <source>
        <dbReference type="Proteomes" id="UP000272537"/>
    </source>
</evidence>
<reference evidence="10" key="7">
    <citation type="submission" date="2019-10" db="EMBL/GenBank/DDBJ databases">
        <authorList>
            <consortium name="NCBI Pathogen Detection Project"/>
        </authorList>
    </citation>
    <scope>NUCLEOTIDE SEQUENCE</scope>
    <source>
        <strain evidence="10">09CEB371LM</strain>
    </source>
</reference>
<dbReference type="PROSITE" id="PS51340">
    <property type="entry name" value="MOSC"/>
    <property type="match status" value="1"/>
</dbReference>
<evidence type="ECO:0000313" key="22">
    <source>
        <dbReference type="Proteomes" id="UP000548278"/>
    </source>
</evidence>